<sequence>MVCSTCGRVILVVLLGVVGAAASHAEDFYYRLQSSAIETNRADFGHWGPDPENYTAWGSHSNRLVPVYTFGTRGAGDGIDLTSYSGQNSVYRRAEEVRRIYGREPHDTVHPDAEYLDQTNIYDLQRAAIEAGKKYVFLVIFDGMDWQTTWAAAIARTGRIPYREGRGQGLHFLDYSADGTTQYGWMCTSPHNEGTKVDVDRQQVLNPGGALFGGYSRERGGPNPWTPGSDPLYLIAKSLPETQRHAYTDSSSSAASMTAAIKTFNDSMNVDYAGQQVETLAHWLQRQGFAVGAISSVPISHATPAAAYAHNVSRDDYQDLTRDMLGLKSISHPEEPLPGMDVVIGGGHGEERDKDQAQGQNFQPGNVYLTAADLHAVDVAHGGKYVTAVRTPGVDGRTRLMQAAEAARRGGHRLLGFYGVGRYKGHLPYQTADGDYRPAPGRSKKAESYTPEDLTENPTLADMTRAALTVLGSKDRFWLMVEPGDVDWANHDNNLDNSIGAVFSGDDAVKVITDWVEAHSNWRESLLIVTADHGHYLHIVRPELLVPPAAADQRPASRR</sequence>
<proteinExistence type="predicted"/>
<dbReference type="InterPro" id="IPR001952">
    <property type="entry name" value="Alkaline_phosphatase"/>
</dbReference>
<keyword evidence="3" id="KW-0862">Zinc</keyword>
<feature type="binding site" evidence="3">
    <location>
        <position position="482"/>
    </location>
    <ligand>
        <name>Mg(2+)</name>
        <dbReference type="ChEBI" id="CHEBI:18420"/>
    </ligand>
</feature>
<dbReference type="GO" id="GO:0004035">
    <property type="term" value="F:alkaline phosphatase activity"/>
    <property type="evidence" value="ECO:0007669"/>
    <property type="project" value="TreeGrafter"/>
</dbReference>
<evidence type="ECO:0000256" key="1">
    <source>
        <dbReference type="ARBA" id="ARBA00022553"/>
    </source>
</evidence>
<reference evidence="6" key="1">
    <citation type="journal article" date="2020" name="mSystems">
        <title>Genome- and Community-Level Interaction Insights into Carbon Utilization and Element Cycling Functions of Hydrothermarchaeota in Hydrothermal Sediment.</title>
        <authorList>
            <person name="Zhou Z."/>
            <person name="Liu Y."/>
            <person name="Xu W."/>
            <person name="Pan J."/>
            <person name="Luo Z.H."/>
            <person name="Li M."/>
        </authorList>
    </citation>
    <scope>NUCLEOTIDE SEQUENCE [LARGE SCALE GENOMIC DNA]</scope>
    <source>
        <strain evidence="6">SpSt-508</strain>
    </source>
</reference>
<feature type="binding site" evidence="3">
    <location>
        <position position="533"/>
    </location>
    <ligand>
        <name>Zn(2+)</name>
        <dbReference type="ChEBI" id="CHEBI:29105"/>
        <label>2</label>
    </ligand>
</feature>
<keyword evidence="5" id="KW-0732">Signal</keyword>
<comment type="cofactor">
    <cofactor evidence="3">
        <name>Zn(2+)</name>
        <dbReference type="ChEBI" id="CHEBI:29105"/>
    </cofactor>
    <text evidence="3">Binds 2 Zn(2+) ions.</text>
</comment>
<gene>
    <name evidence="6" type="ORF">ENS64_03420</name>
</gene>
<keyword evidence="3" id="KW-0479">Metal-binding</keyword>
<accession>A0A7C4LIZ9</accession>
<feature type="binding site" evidence="3">
    <location>
        <position position="301"/>
    </location>
    <ligand>
        <name>Mg(2+)</name>
        <dbReference type="ChEBI" id="CHEBI:18420"/>
    </ligand>
</feature>
<keyword evidence="1" id="KW-0597">Phosphoprotein</keyword>
<comment type="cofactor">
    <cofactor evidence="3">
        <name>Mg(2+)</name>
        <dbReference type="ChEBI" id="CHEBI:18420"/>
    </cofactor>
    <text evidence="3">Binds 1 Mg(2+) ion.</text>
</comment>
<evidence type="ECO:0000256" key="2">
    <source>
        <dbReference type="PIRSR" id="PIRSR601952-1"/>
    </source>
</evidence>
<feature type="binding site" evidence="3">
    <location>
        <position position="532"/>
    </location>
    <ligand>
        <name>Zn(2+)</name>
        <dbReference type="ChEBI" id="CHEBI:29105"/>
        <label>2</label>
    </ligand>
</feature>
<dbReference type="AlphaFoldDB" id="A0A7C4LIZ9"/>
<name>A0A7C4LIZ9_9PLAN</name>
<evidence type="ECO:0000313" key="6">
    <source>
        <dbReference type="EMBL" id="HGT38302.1"/>
    </source>
</evidence>
<feature type="binding site" evidence="3">
    <location>
        <position position="491"/>
    </location>
    <ligand>
        <name>Zn(2+)</name>
        <dbReference type="ChEBI" id="CHEBI:29105"/>
        <label>2</label>
    </ligand>
</feature>
<feature type="signal peptide" evidence="5">
    <location>
        <begin position="1"/>
        <end position="25"/>
    </location>
</feature>
<dbReference type="GO" id="GO:0046872">
    <property type="term" value="F:metal ion binding"/>
    <property type="evidence" value="ECO:0007669"/>
    <property type="project" value="UniProtKB-KW"/>
</dbReference>
<organism evidence="6">
    <name type="scientific">Schlesneria paludicola</name>
    <dbReference type="NCBI Taxonomy" id="360056"/>
    <lineage>
        <taxon>Bacteria</taxon>
        <taxon>Pseudomonadati</taxon>
        <taxon>Planctomycetota</taxon>
        <taxon>Planctomycetia</taxon>
        <taxon>Planctomycetales</taxon>
        <taxon>Planctomycetaceae</taxon>
        <taxon>Schlesneria</taxon>
    </lineage>
</organism>
<dbReference type="PANTHER" id="PTHR11596">
    <property type="entry name" value="ALKALINE PHOSPHATASE"/>
    <property type="match status" value="1"/>
</dbReference>
<dbReference type="SMART" id="SM00098">
    <property type="entry name" value="alkPPc"/>
    <property type="match status" value="1"/>
</dbReference>
<feature type="chain" id="PRO_5027784141" evidence="5">
    <location>
        <begin position="26"/>
        <end position="559"/>
    </location>
</feature>
<dbReference type="SUPFAM" id="SSF53649">
    <property type="entry name" value="Alkaline phosphatase-like"/>
    <property type="match status" value="1"/>
</dbReference>
<dbReference type="Pfam" id="PF00245">
    <property type="entry name" value="Alk_phosphatase"/>
    <property type="match status" value="1"/>
</dbReference>
<feature type="binding site" evidence="3">
    <location>
        <position position="487"/>
    </location>
    <ligand>
        <name>Zn(2+)</name>
        <dbReference type="ChEBI" id="CHEBI:29105"/>
        <label>2</label>
    </ligand>
</feature>
<evidence type="ECO:0000256" key="4">
    <source>
        <dbReference type="SAM" id="MobiDB-lite"/>
    </source>
</evidence>
<protein>
    <submittedName>
        <fullName evidence="6">Alkaline phosphatase</fullName>
    </submittedName>
</protein>
<dbReference type="PANTHER" id="PTHR11596:SF5">
    <property type="entry name" value="ALKALINE PHOSPHATASE"/>
    <property type="match status" value="1"/>
</dbReference>
<feature type="active site" description="Phosphoserine intermediate" evidence="2">
    <location>
        <position position="250"/>
    </location>
</feature>
<dbReference type="Gene3D" id="3.40.720.10">
    <property type="entry name" value="Alkaline Phosphatase, subunit A"/>
    <property type="match status" value="1"/>
</dbReference>
<evidence type="ECO:0000256" key="5">
    <source>
        <dbReference type="SAM" id="SignalP"/>
    </source>
</evidence>
<feature type="binding site" evidence="3">
    <location>
        <position position="303"/>
    </location>
    <ligand>
        <name>Mg(2+)</name>
        <dbReference type="ChEBI" id="CHEBI:18420"/>
    </ligand>
</feature>
<dbReference type="EMBL" id="DSVQ01000006">
    <property type="protein sequence ID" value="HGT38302.1"/>
    <property type="molecule type" value="Genomic_DNA"/>
</dbReference>
<keyword evidence="3" id="KW-0460">Magnesium</keyword>
<dbReference type="InterPro" id="IPR017850">
    <property type="entry name" value="Alkaline_phosphatase_core_sf"/>
</dbReference>
<feature type="region of interest" description="Disordered" evidence="4">
    <location>
        <begin position="431"/>
        <end position="456"/>
    </location>
</feature>
<comment type="caution">
    <text evidence="6">The sequence shown here is derived from an EMBL/GenBank/DDBJ whole genome shotgun (WGS) entry which is preliminary data.</text>
</comment>
<evidence type="ECO:0000256" key="3">
    <source>
        <dbReference type="PIRSR" id="PIRSR601952-2"/>
    </source>
</evidence>